<organism evidence="2 3">
    <name type="scientific">Dryococelus australis</name>
    <dbReference type="NCBI Taxonomy" id="614101"/>
    <lineage>
        <taxon>Eukaryota</taxon>
        <taxon>Metazoa</taxon>
        <taxon>Ecdysozoa</taxon>
        <taxon>Arthropoda</taxon>
        <taxon>Hexapoda</taxon>
        <taxon>Insecta</taxon>
        <taxon>Pterygota</taxon>
        <taxon>Neoptera</taxon>
        <taxon>Polyneoptera</taxon>
        <taxon>Phasmatodea</taxon>
        <taxon>Verophasmatodea</taxon>
        <taxon>Anareolatae</taxon>
        <taxon>Phasmatidae</taxon>
        <taxon>Eurycanthinae</taxon>
        <taxon>Dryococelus</taxon>
    </lineage>
</organism>
<evidence type="ECO:0000313" key="2">
    <source>
        <dbReference type="EMBL" id="KAJ8879185.1"/>
    </source>
</evidence>
<feature type="region of interest" description="Disordered" evidence="1">
    <location>
        <begin position="165"/>
        <end position="201"/>
    </location>
</feature>
<protein>
    <recommendedName>
        <fullName evidence="4">HTH CENPB-type domain-containing protein</fullName>
    </recommendedName>
</protein>
<reference evidence="2 3" key="1">
    <citation type="submission" date="2023-02" db="EMBL/GenBank/DDBJ databases">
        <title>LHISI_Scaffold_Assembly.</title>
        <authorList>
            <person name="Stuart O.P."/>
            <person name="Cleave R."/>
            <person name="Magrath M.J.L."/>
            <person name="Mikheyev A.S."/>
        </authorList>
    </citation>
    <scope>NUCLEOTIDE SEQUENCE [LARGE SCALE GENOMIC DNA]</scope>
    <source>
        <strain evidence="2">Daus_M_001</strain>
        <tissue evidence="2">Leg muscle</tissue>
    </source>
</reference>
<dbReference type="EMBL" id="JARBHB010000007">
    <property type="protein sequence ID" value="KAJ8879185.1"/>
    <property type="molecule type" value="Genomic_DNA"/>
</dbReference>
<keyword evidence="3" id="KW-1185">Reference proteome</keyword>
<gene>
    <name evidence="2" type="ORF">PR048_019791</name>
</gene>
<feature type="compositionally biased region" description="Polar residues" evidence="1">
    <location>
        <begin position="270"/>
        <end position="282"/>
    </location>
</feature>
<comment type="caution">
    <text evidence="2">The sequence shown here is derived from an EMBL/GenBank/DDBJ whole genome shotgun (WGS) entry which is preliminary data.</text>
</comment>
<feature type="compositionally biased region" description="Polar residues" evidence="1">
    <location>
        <begin position="177"/>
        <end position="201"/>
    </location>
</feature>
<name>A0ABQ9H4G7_9NEOP</name>
<feature type="region of interest" description="Disordered" evidence="1">
    <location>
        <begin position="243"/>
        <end position="301"/>
    </location>
</feature>
<dbReference type="Proteomes" id="UP001159363">
    <property type="component" value="Chromosome 6"/>
</dbReference>
<sequence>MTKREYRTWTEMEMAMARASYRNGDMGFNECCRQYNIEKALRQEECSFQIAELNEIPHSFNRLTEMAGKKWFCAFKARHKELALRQPESTSMVRAKGVNKKNVVGCFDILEIVIDENKFDATRVFNVDETDFRTVQKKMPESVGYEKKVSGGSYCKWRISSANLEENERHSDENETDTPSCKLTENLSDPTGSEIISPNDRPTQQKMISKLNVSIEVISPIQTCPNHVSTPARRGAQGAVVLTSSPYKPDSKSTKGKGRSACANKRLRTTPDNNAPPTSFASNHEVGRDTPTNHLKDEKSRFLESNLDSLTRADVATNKTTDAAEPTVKCNETKSAPSFPLADECARLRPSVSCNRAVKGTQSTLITPRRLSALVEPPALVRDPSAETYQHRTITPRSLPFYYRVHRSSGGLLLISPPRAITRVIRKIQLQPNMDLARASEKAYLDDNIEGRYLPINAPNRNMPEIILPIQILSLSDAANNEIQSLFPELEAGNKRPEYAYVKIIDIQFSFCKITCSVIRSCSDNQEVGVKLLSSMNFRLPIVACSVHPVR</sequence>
<evidence type="ECO:0000313" key="3">
    <source>
        <dbReference type="Proteomes" id="UP001159363"/>
    </source>
</evidence>
<evidence type="ECO:0000256" key="1">
    <source>
        <dbReference type="SAM" id="MobiDB-lite"/>
    </source>
</evidence>
<evidence type="ECO:0008006" key="4">
    <source>
        <dbReference type="Google" id="ProtNLM"/>
    </source>
</evidence>
<proteinExistence type="predicted"/>
<accession>A0ABQ9H4G7</accession>